<reference evidence="3" key="1">
    <citation type="submission" date="2024-05" db="EMBL/GenBank/DDBJ databases">
        <title>Genome Sequences of Four Agar- Degrading Marine Bacteria.</title>
        <authorList>
            <person name="Phillips E.K."/>
            <person name="Shaffer J.C."/>
            <person name="Henson M.W."/>
            <person name="Temperton B."/>
            <person name="Thrash C.J."/>
            <person name="Martin M.O."/>
        </authorList>
    </citation>
    <scope>NUCLEOTIDE SEQUENCE</scope>
    <source>
        <strain evidence="3">EKP203</strain>
    </source>
</reference>
<feature type="transmembrane region" description="Helical" evidence="1">
    <location>
        <begin position="21"/>
        <end position="38"/>
    </location>
</feature>
<evidence type="ECO:0000256" key="1">
    <source>
        <dbReference type="SAM" id="Phobius"/>
    </source>
</evidence>
<feature type="transmembrane region" description="Helical" evidence="1">
    <location>
        <begin position="113"/>
        <end position="137"/>
    </location>
</feature>
<evidence type="ECO:0000313" key="3">
    <source>
        <dbReference type="EMBL" id="MDN2480850.1"/>
    </source>
</evidence>
<feature type="domain" description="Chlorhexidine efflux transporter" evidence="2">
    <location>
        <begin position="12"/>
        <end position="68"/>
    </location>
</feature>
<dbReference type="InterPro" id="IPR007896">
    <property type="entry name" value="BTP_bacteria"/>
</dbReference>
<feature type="transmembrane region" description="Helical" evidence="1">
    <location>
        <begin position="44"/>
        <end position="67"/>
    </location>
</feature>
<accession>A0ABT7XYJ0</accession>
<feature type="domain" description="Chlorhexidine efflux transporter" evidence="2">
    <location>
        <begin position="81"/>
        <end position="140"/>
    </location>
</feature>
<dbReference type="Proteomes" id="UP001169719">
    <property type="component" value="Unassembled WGS sequence"/>
</dbReference>
<name>A0ABT7XYJ0_9VIBR</name>
<dbReference type="Pfam" id="PF05232">
    <property type="entry name" value="BTP"/>
    <property type="match status" value="2"/>
</dbReference>
<evidence type="ECO:0000313" key="4">
    <source>
        <dbReference type="Proteomes" id="UP001169719"/>
    </source>
</evidence>
<comment type="caution">
    <text evidence="3">The sequence shown here is derived from an EMBL/GenBank/DDBJ whole genome shotgun (WGS) entry which is preliminary data.</text>
</comment>
<keyword evidence="1" id="KW-1133">Transmembrane helix</keyword>
<protein>
    <submittedName>
        <fullName evidence="3">Chlorhexidine efflux transporter</fullName>
    </submittedName>
</protein>
<dbReference type="RefSeq" id="WP_289961010.1">
    <property type="nucleotide sequence ID" value="NZ_JAUEOZ010000001.1"/>
</dbReference>
<sequence length="142" mass="16329">MLSELNQNPVKPLHQRIKNALIFEVGALLIITPTFLVHRGDISVFAAMVSLLILLAIAWNTLFNYLFDCYLWTNKRSRRKSKVQRCLHAGLFQLGISLISTPIFIAILDTNQWGVFSVEIIFSLLVFAYAFVTNFIYEQYLD</sequence>
<evidence type="ECO:0000259" key="2">
    <source>
        <dbReference type="Pfam" id="PF05232"/>
    </source>
</evidence>
<organism evidence="3 4">
    <name type="scientific">Vibrio agarivorans</name>
    <dbReference type="NCBI Taxonomy" id="153622"/>
    <lineage>
        <taxon>Bacteria</taxon>
        <taxon>Pseudomonadati</taxon>
        <taxon>Pseudomonadota</taxon>
        <taxon>Gammaproteobacteria</taxon>
        <taxon>Vibrionales</taxon>
        <taxon>Vibrionaceae</taxon>
        <taxon>Vibrio</taxon>
    </lineage>
</organism>
<proteinExistence type="predicted"/>
<feature type="transmembrane region" description="Helical" evidence="1">
    <location>
        <begin position="87"/>
        <end position="107"/>
    </location>
</feature>
<keyword evidence="1" id="KW-0472">Membrane</keyword>
<gene>
    <name evidence="3" type="ORF">QWJ08_05540</name>
</gene>
<dbReference type="EMBL" id="JAUEOZ010000001">
    <property type="protein sequence ID" value="MDN2480850.1"/>
    <property type="molecule type" value="Genomic_DNA"/>
</dbReference>
<keyword evidence="1" id="KW-0812">Transmembrane</keyword>
<keyword evidence="4" id="KW-1185">Reference proteome</keyword>